<dbReference type="EMBL" id="LGRX02010442">
    <property type="protein sequence ID" value="KAK3270362.1"/>
    <property type="molecule type" value="Genomic_DNA"/>
</dbReference>
<feature type="domain" description="Helicase ATP-binding" evidence="7">
    <location>
        <begin position="576"/>
        <end position="741"/>
    </location>
</feature>
<dbReference type="Gene3D" id="3.40.50.300">
    <property type="entry name" value="P-loop containing nucleotide triphosphate hydrolases"/>
    <property type="match status" value="1"/>
</dbReference>
<evidence type="ECO:0000256" key="3">
    <source>
        <dbReference type="ARBA" id="ARBA00022840"/>
    </source>
</evidence>
<evidence type="ECO:0000313" key="8">
    <source>
        <dbReference type="EMBL" id="KAK3270362.1"/>
    </source>
</evidence>
<dbReference type="GO" id="GO:0003723">
    <property type="term" value="F:RNA binding"/>
    <property type="evidence" value="ECO:0007669"/>
    <property type="project" value="UniProtKB-KW"/>
</dbReference>
<dbReference type="Gene3D" id="3.30.160.60">
    <property type="entry name" value="Classic Zinc Finger"/>
    <property type="match status" value="1"/>
</dbReference>
<dbReference type="SMART" id="SM00487">
    <property type="entry name" value="DEXDc"/>
    <property type="match status" value="1"/>
</dbReference>
<feature type="compositionally biased region" description="Gly residues" evidence="6">
    <location>
        <begin position="248"/>
        <end position="263"/>
    </location>
</feature>
<dbReference type="PANTHER" id="PTHR18934">
    <property type="entry name" value="ATP-DEPENDENT RNA HELICASE"/>
    <property type="match status" value="1"/>
</dbReference>
<evidence type="ECO:0000256" key="4">
    <source>
        <dbReference type="ARBA" id="ARBA00022884"/>
    </source>
</evidence>
<feature type="compositionally biased region" description="Polar residues" evidence="6">
    <location>
        <begin position="517"/>
        <end position="527"/>
    </location>
</feature>
<dbReference type="PROSITE" id="PS51192">
    <property type="entry name" value="HELICASE_ATP_BIND_1"/>
    <property type="match status" value="1"/>
</dbReference>
<evidence type="ECO:0000256" key="6">
    <source>
        <dbReference type="SAM" id="MobiDB-lite"/>
    </source>
</evidence>
<evidence type="ECO:0000256" key="2">
    <source>
        <dbReference type="ARBA" id="ARBA00022801"/>
    </source>
</evidence>
<keyword evidence="9" id="KW-1185">Reference proteome</keyword>
<dbReference type="AlphaFoldDB" id="A0AAE0L3D7"/>
<dbReference type="Proteomes" id="UP001190700">
    <property type="component" value="Unassembled WGS sequence"/>
</dbReference>
<accession>A0AAE0L3D7</accession>
<feature type="region of interest" description="Disordered" evidence="6">
    <location>
        <begin position="221"/>
        <end position="274"/>
    </location>
</feature>
<sequence length="816" mass="86174">MHYVGKGSGRGGYYDDFTTDSNSFNPVGGKGQGKGGRGGGFPSSAPLPPSTASPAPPLPPTPRPVSGSATAAEYHGGYVASYGPAPGFSTAQWGTGPGVHAGGQGFAAHGMTEVPIYPQDSQQIFQHQAGAHRSAMPPEYSNVYPPQAYQQEVAQHRQGGVPPHMVPQGAYGYTMANAGANPYQPGMQPALIPMGGAPLPPMPHPSHGGCYDGRIYDGAPPLPSGAHPNFARGNPPPIPPPQSFHYPKGGGAKGKGGKGAGGKGKGKGKGGGRMSKKAMQMAEVYRCAACRVDCSGEVSFVQHCQGKAHAAKAGFVGFAGLLPNDMNVVPHLSQDAINAAAVSVQMQKKERARQEKEDAKVVRVGISAENEQLLRSALQRSVSEDQLAAAEETAQAATDHLFHTSVSLQRLASGMSEMQLAGGPQLAATGALLEEEGGWWSTESPSAGLPGAAIPGAGLPGGASTMLPDRPSHHHAASYHDLGMSAPLPSAEALLDGRVLAPPLPNAYPVDAPAPRGTSQLRTNVANDANGVPGAAPPPLPRRGSLLSPPTPIPGGGPMMHERQNLPIFSFKQQVLDMIETNQVSVVEGETGCGKTTQVPQYLLETAAEEGRICNIICTQPRRISAMGVAERVAAERGEPLGRTVGYTIRLENCVSAATRLLFCTTGILLRRLEEESALDDVTHVFVDEVHERSMESDFLLMVLRDLLQRRPALRLVLMSATVDARMFNAYFGSAQSVCVPGRIFPVTELYLEDALELTGHRVHTTAEWARSKPGVRKSQAGPRAARYLLWCACWWSDREQAEEVRGINRLFRAPC</sequence>
<evidence type="ECO:0000256" key="5">
    <source>
        <dbReference type="ARBA" id="ARBA00060772"/>
    </source>
</evidence>
<dbReference type="InterPro" id="IPR014001">
    <property type="entry name" value="Helicase_ATP-bd"/>
</dbReference>
<comment type="similarity">
    <text evidence="5">Belongs to the DExH box helicase family.</text>
</comment>
<feature type="region of interest" description="Disordered" evidence="6">
    <location>
        <begin position="440"/>
        <end position="464"/>
    </location>
</feature>
<feature type="compositionally biased region" description="Basic residues" evidence="6">
    <location>
        <begin position="264"/>
        <end position="274"/>
    </location>
</feature>
<dbReference type="GO" id="GO:0016787">
    <property type="term" value="F:hydrolase activity"/>
    <property type="evidence" value="ECO:0007669"/>
    <property type="project" value="UniProtKB-KW"/>
</dbReference>
<protein>
    <recommendedName>
        <fullName evidence="7">Helicase ATP-binding domain-containing protein</fullName>
    </recommendedName>
</protein>
<feature type="compositionally biased region" description="Pro residues" evidence="6">
    <location>
        <begin position="45"/>
        <end position="63"/>
    </location>
</feature>
<name>A0AAE0L3D7_9CHLO</name>
<organism evidence="8 9">
    <name type="scientific">Cymbomonas tetramitiformis</name>
    <dbReference type="NCBI Taxonomy" id="36881"/>
    <lineage>
        <taxon>Eukaryota</taxon>
        <taxon>Viridiplantae</taxon>
        <taxon>Chlorophyta</taxon>
        <taxon>Pyramimonadophyceae</taxon>
        <taxon>Pyramimonadales</taxon>
        <taxon>Pyramimonadaceae</taxon>
        <taxon>Cymbomonas</taxon>
    </lineage>
</organism>
<keyword evidence="3" id="KW-0067">ATP-binding</keyword>
<dbReference type="GO" id="GO:0005524">
    <property type="term" value="F:ATP binding"/>
    <property type="evidence" value="ECO:0007669"/>
    <property type="project" value="UniProtKB-KW"/>
</dbReference>
<dbReference type="FunFam" id="3.40.50.300:FF:000526">
    <property type="entry name" value="DExH-box ATP-dependent RNA helicase DExH3"/>
    <property type="match status" value="1"/>
</dbReference>
<dbReference type="InterPro" id="IPR011545">
    <property type="entry name" value="DEAD/DEAH_box_helicase_dom"/>
</dbReference>
<dbReference type="CDD" id="cd17917">
    <property type="entry name" value="DEXHc_RHA-like"/>
    <property type="match status" value="1"/>
</dbReference>
<dbReference type="SUPFAM" id="SSF52540">
    <property type="entry name" value="P-loop containing nucleoside triphosphate hydrolases"/>
    <property type="match status" value="1"/>
</dbReference>
<keyword evidence="1" id="KW-0547">Nucleotide-binding</keyword>
<dbReference type="Pfam" id="PF00270">
    <property type="entry name" value="DEAD"/>
    <property type="match status" value="1"/>
</dbReference>
<dbReference type="InterPro" id="IPR027417">
    <property type="entry name" value="P-loop_NTPase"/>
</dbReference>
<keyword evidence="4" id="KW-0694">RNA-binding</keyword>
<dbReference type="PANTHER" id="PTHR18934:SF145">
    <property type="entry name" value="ATP-DEPENDENT RNA HELICASE DHX57-RELATED"/>
    <property type="match status" value="1"/>
</dbReference>
<feature type="compositionally biased region" description="Gly residues" evidence="6">
    <location>
        <begin position="1"/>
        <end position="12"/>
    </location>
</feature>
<feature type="compositionally biased region" description="Low complexity" evidence="6">
    <location>
        <begin position="444"/>
        <end position="457"/>
    </location>
</feature>
<feature type="region of interest" description="Disordered" evidence="6">
    <location>
        <begin position="515"/>
        <end position="559"/>
    </location>
</feature>
<keyword evidence="2" id="KW-0378">Hydrolase</keyword>
<feature type="compositionally biased region" description="Gly residues" evidence="6">
    <location>
        <begin position="28"/>
        <end position="41"/>
    </location>
</feature>
<evidence type="ECO:0000313" key="9">
    <source>
        <dbReference type="Proteomes" id="UP001190700"/>
    </source>
</evidence>
<comment type="caution">
    <text evidence="8">The sequence shown here is derived from an EMBL/GenBank/DDBJ whole genome shotgun (WGS) entry which is preliminary data.</text>
</comment>
<proteinExistence type="inferred from homology"/>
<gene>
    <name evidence="8" type="ORF">CYMTET_21238</name>
</gene>
<dbReference type="GO" id="GO:0004386">
    <property type="term" value="F:helicase activity"/>
    <property type="evidence" value="ECO:0007669"/>
    <property type="project" value="TreeGrafter"/>
</dbReference>
<evidence type="ECO:0000259" key="7">
    <source>
        <dbReference type="PROSITE" id="PS51192"/>
    </source>
</evidence>
<reference evidence="8 9" key="1">
    <citation type="journal article" date="2015" name="Genome Biol. Evol.">
        <title>Comparative Genomics of a Bacterivorous Green Alga Reveals Evolutionary Causalities and Consequences of Phago-Mixotrophic Mode of Nutrition.</title>
        <authorList>
            <person name="Burns J.A."/>
            <person name="Paasch A."/>
            <person name="Narechania A."/>
            <person name="Kim E."/>
        </authorList>
    </citation>
    <scope>NUCLEOTIDE SEQUENCE [LARGE SCALE GENOMIC DNA]</scope>
    <source>
        <strain evidence="8 9">PLY_AMNH</strain>
    </source>
</reference>
<evidence type="ECO:0000256" key="1">
    <source>
        <dbReference type="ARBA" id="ARBA00022741"/>
    </source>
</evidence>
<feature type="region of interest" description="Disordered" evidence="6">
    <location>
        <begin position="1"/>
        <end position="69"/>
    </location>
</feature>